<comment type="caution">
    <text evidence="1">The sequence shown here is derived from an EMBL/GenBank/DDBJ whole genome shotgun (WGS) entry which is preliminary data.</text>
</comment>
<dbReference type="Proteomes" id="UP001165960">
    <property type="component" value="Unassembled WGS sequence"/>
</dbReference>
<keyword evidence="2" id="KW-1185">Reference proteome</keyword>
<accession>A0ACC2STP0</accession>
<protein>
    <submittedName>
        <fullName evidence="1">Uncharacterized protein</fullName>
    </submittedName>
</protein>
<sequence length="166" mass="18612">MKADSQDQLADHPPNSLKTLAPHWYDLNWVKIASQSEDCPSCCDVGYQADKKAFMDLSCQEVLIMALERVDTLSSDKNILRYAFLLSCLMACTPGQVEIHHPSLELEDDKCSPIKLGPLWVIISAFQVRKGLRGPLQPLTLRGAKLAAWVDFPDNHGCCQFVPYQH</sequence>
<evidence type="ECO:0000313" key="2">
    <source>
        <dbReference type="Proteomes" id="UP001165960"/>
    </source>
</evidence>
<proteinExistence type="predicted"/>
<evidence type="ECO:0000313" key="1">
    <source>
        <dbReference type="EMBL" id="KAJ9065718.1"/>
    </source>
</evidence>
<gene>
    <name evidence="1" type="ORF">DSO57_1016803</name>
</gene>
<reference evidence="1" key="1">
    <citation type="submission" date="2022-04" db="EMBL/GenBank/DDBJ databases">
        <title>Genome of the entomopathogenic fungus Entomophthora muscae.</title>
        <authorList>
            <person name="Elya C."/>
            <person name="Lovett B.R."/>
            <person name="Lee E."/>
            <person name="Macias A.M."/>
            <person name="Hajek A.E."/>
            <person name="De Bivort B.L."/>
            <person name="Kasson M.T."/>
            <person name="De Fine Licht H.H."/>
            <person name="Stajich J.E."/>
        </authorList>
    </citation>
    <scope>NUCLEOTIDE SEQUENCE</scope>
    <source>
        <strain evidence="1">Berkeley</strain>
    </source>
</reference>
<name>A0ACC2STP0_9FUNG</name>
<dbReference type="EMBL" id="QTSX02004329">
    <property type="protein sequence ID" value="KAJ9065718.1"/>
    <property type="molecule type" value="Genomic_DNA"/>
</dbReference>
<organism evidence="1 2">
    <name type="scientific">Entomophthora muscae</name>
    <dbReference type="NCBI Taxonomy" id="34485"/>
    <lineage>
        <taxon>Eukaryota</taxon>
        <taxon>Fungi</taxon>
        <taxon>Fungi incertae sedis</taxon>
        <taxon>Zoopagomycota</taxon>
        <taxon>Entomophthoromycotina</taxon>
        <taxon>Entomophthoromycetes</taxon>
        <taxon>Entomophthorales</taxon>
        <taxon>Entomophthoraceae</taxon>
        <taxon>Entomophthora</taxon>
    </lineage>
</organism>